<dbReference type="PANTHER" id="PTHR45663:SF40">
    <property type="entry name" value="THIOREDOXIN 2"/>
    <property type="match status" value="1"/>
</dbReference>
<dbReference type="CDD" id="cd02947">
    <property type="entry name" value="TRX_family"/>
    <property type="match status" value="1"/>
</dbReference>
<evidence type="ECO:0000313" key="9">
    <source>
        <dbReference type="EMBL" id="MFC6395592.1"/>
    </source>
</evidence>
<dbReference type="PROSITE" id="PS00194">
    <property type="entry name" value="THIOREDOXIN_1"/>
    <property type="match status" value="1"/>
</dbReference>
<comment type="similarity">
    <text evidence="1 7">Belongs to the thioredoxin family.</text>
</comment>
<keyword evidence="4" id="KW-1015">Disulfide bond</keyword>
<dbReference type="PANTHER" id="PTHR45663">
    <property type="entry name" value="GEO12009P1"/>
    <property type="match status" value="1"/>
</dbReference>
<comment type="caution">
    <text evidence="9">The sequence shown here is derived from an EMBL/GenBank/DDBJ whole genome shotgun (WGS) entry which is preliminary data.</text>
</comment>
<name>A0ABW1X0F4_9ACTN</name>
<keyword evidence="3" id="KW-0249">Electron transport</keyword>
<evidence type="ECO:0000256" key="1">
    <source>
        <dbReference type="ARBA" id="ARBA00008987"/>
    </source>
</evidence>
<evidence type="ECO:0000256" key="7">
    <source>
        <dbReference type="PIRNR" id="PIRNR000077"/>
    </source>
</evidence>
<dbReference type="InterPro" id="IPR013766">
    <property type="entry name" value="Thioredoxin_domain"/>
</dbReference>
<evidence type="ECO:0000259" key="8">
    <source>
        <dbReference type="PROSITE" id="PS51352"/>
    </source>
</evidence>
<proteinExistence type="inferred from homology"/>
<evidence type="ECO:0000256" key="3">
    <source>
        <dbReference type="ARBA" id="ARBA00022982"/>
    </source>
</evidence>
<dbReference type="RefSeq" id="WP_343886332.1">
    <property type="nucleotide sequence ID" value="NZ_BAAAKI010000014.1"/>
</dbReference>
<evidence type="ECO:0000256" key="4">
    <source>
        <dbReference type="ARBA" id="ARBA00023157"/>
    </source>
</evidence>
<sequence length="118" mass="12859">MPVALNKDTFATTVKDSSVVLVDFWASWCGPCMRFAPIYEEAAGRHEGVTFAKVDTEEERDLAAALEITSIPTIMGFRDGVLVFRQAGLLNGTQLDQLVEQIKAIDPADLEKAANTQA</sequence>
<dbReference type="Gene3D" id="3.40.30.10">
    <property type="entry name" value="Glutaredoxin"/>
    <property type="match status" value="1"/>
</dbReference>
<gene>
    <name evidence="9" type="primary">trxA</name>
    <name evidence="9" type="ORF">ACFP57_01095</name>
</gene>
<dbReference type="SUPFAM" id="SSF52833">
    <property type="entry name" value="Thioredoxin-like"/>
    <property type="match status" value="1"/>
</dbReference>
<evidence type="ECO:0000256" key="6">
    <source>
        <dbReference type="NCBIfam" id="TIGR01068"/>
    </source>
</evidence>
<keyword evidence="5" id="KW-0676">Redox-active center</keyword>
<dbReference type="Pfam" id="PF00085">
    <property type="entry name" value="Thioredoxin"/>
    <property type="match status" value="1"/>
</dbReference>
<keyword evidence="10" id="KW-1185">Reference proteome</keyword>
<organism evidence="9 10">
    <name type="scientific">Luteococcus sanguinis</name>
    <dbReference type="NCBI Taxonomy" id="174038"/>
    <lineage>
        <taxon>Bacteria</taxon>
        <taxon>Bacillati</taxon>
        <taxon>Actinomycetota</taxon>
        <taxon>Actinomycetes</taxon>
        <taxon>Propionibacteriales</taxon>
        <taxon>Propionibacteriaceae</taxon>
        <taxon>Luteococcus</taxon>
    </lineage>
</organism>
<evidence type="ECO:0000256" key="2">
    <source>
        <dbReference type="ARBA" id="ARBA00022448"/>
    </source>
</evidence>
<dbReference type="NCBIfam" id="TIGR01068">
    <property type="entry name" value="thioredoxin"/>
    <property type="match status" value="1"/>
</dbReference>
<dbReference type="PRINTS" id="PR00421">
    <property type="entry name" value="THIOREDOXIN"/>
</dbReference>
<keyword evidence="2" id="KW-0813">Transport</keyword>
<reference evidence="10" key="1">
    <citation type="journal article" date="2019" name="Int. J. Syst. Evol. Microbiol.">
        <title>The Global Catalogue of Microorganisms (GCM) 10K type strain sequencing project: providing services to taxonomists for standard genome sequencing and annotation.</title>
        <authorList>
            <consortium name="The Broad Institute Genomics Platform"/>
            <consortium name="The Broad Institute Genome Sequencing Center for Infectious Disease"/>
            <person name="Wu L."/>
            <person name="Ma J."/>
        </authorList>
    </citation>
    <scope>NUCLEOTIDE SEQUENCE [LARGE SCALE GENOMIC DNA]</scope>
    <source>
        <strain evidence="10">CGMCC 1.15277</strain>
    </source>
</reference>
<dbReference type="EMBL" id="JBHSUA010000006">
    <property type="protein sequence ID" value="MFC6395592.1"/>
    <property type="molecule type" value="Genomic_DNA"/>
</dbReference>
<evidence type="ECO:0000313" key="10">
    <source>
        <dbReference type="Proteomes" id="UP001596266"/>
    </source>
</evidence>
<dbReference type="InterPro" id="IPR017937">
    <property type="entry name" value="Thioredoxin_CS"/>
</dbReference>
<feature type="domain" description="Thioredoxin" evidence="8">
    <location>
        <begin position="1"/>
        <end position="104"/>
    </location>
</feature>
<dbReference type="InterPro" id="IPR005746">
    <property type="entry name" value="Thioredoxin"/>
</dbReference>
<evidence type="ECO:0000256" key="5">
    <source>
        <dbReference type="ARBA" id="ARBA00023284"/>
    </source>
</evidence>
<protein>
    <recommendedName>
        <fullName evidence="6 7">Thioredoxin</fullName>
    </recommendedName>
</protein>
<dbReference type="InterPro" id="IPR036249">
    <property type="entry name" value="Thioredoxin-like_sf"/>
</dbReference>
<accession>A0ABW1X0F4</accession>
<dbReference type="PIRSF" id="PIRSF000077">
    <property type="entry name" value="Thioredoxin"/>
    <property type="match status" value="1"/>
</dbReference>
<dbReference type="Proteomes" id="UP001596266">
    <property type="component" value="Unassembled WGS sequence"/>
</dbReference>
<dbReference type="PROSITE" id="PS51352">
    <property type="entry name" value="THIOREDOXIN_2"/>
    <property type="match status" value="1"/>
</dbReference>